<dbReference type="InterPro" id="IPR049054">
    <property type="entry name" value="CN_hydtase_beta-like_N"/>
</dbReference>
<name>A0A6J6BTC7_9ZZZZ</name>
<dbReference type="Gene3D" id="1.10.472.20">
    <property type="entry name" value="Nitrile hydratase, beta subunit"/>
    <property type="match status" value="1"/>
</dbReference>
<dbReference type="Pfam" id="PF21006">
    <property type="entry name" value="NHase_beta_N"/>
    <property type="match status" value="1"/>
</dbReference>
<gene>
    <name evidence="2" type="ORF">UFOPK1493_00402</name>
</gene>
<dbReference type="AlphaFoldDB" id="A0A6J6BTC7"/>
<reference evidence="2" key="1">
    <citation type="submission" date="2020-05" db="EMBL/GenBank/DDBJ databases">
        <authorList>
            <person name="Chiriac C."/>
            <person name="Salcher M."/>
            <person name="Ghai R."/>
            <person name="Kavagutti S V."/>
        </authorList>
    </citation>
    <scope>NUCLEOTIDE SEQUENCE</scope>
</reference>
<sequence>MTPSELPLDLAERPPFAEPWEATAFALAVHLHQRGVFAWPELAEELGARLATGPSTGYYEHWLAAVEALVVRHRVATADELDTTRAAWLDAAAHTPHGQPILLHGTRER</sequence>
<dbReference type="InterPro" id="IPR023808">
    <property type="entry name" value="Nitrile_Hydratase_acc_put"/>
</dbReference>
<dbReference type="SUPFAM" id="SSF50090">
    <property type="entry name" value="Electron transport accessory proteins"/>
    <property type="match status" value="1"/>
</dbReference>
<dbReference type="InterPro" id="IPR042262">
    <property type="entry name" value="CN_hydtase_beta_C"/>
</dbReference>
<protein>
    <submittedName>
        <fullName evidence="2">Unannotated protein</fullName>
    </submittedName>
</protein>
<evidence type="ECO:0000313" key="2">
    <source>
        <dbReference type="EMBL" id="CAB4542420.1"/>
    </source>
</evidence>
<dbReference type="NCBIfam" id="TIGR03889">
    <property type="entry name" value="nitrile_acc"/>
    <property type="match status" value="1"/>
</dbReference>
<organism evidence="2">
    <name type="scientific">freshwater metagenome</name>
    <dbReference type="NCBI Taxonomy" id="449393"/>
    <lineage>
        <taxon>unclassified sequences</taxon>
        <taxon>metagenomes</taxon>
        <taxon>ecological metagenomes</taxon>
    </lineage>
</organism>
<dbReference type="EMBL" id="CAEZSR010000008">
    <property type="protein sequence ID" value="CAB4542420.1"/>
    <property type="molecule type" value="Genomic_DNA"/>
</dbReference>
<feature type="domain" description="Nitrile hydratase beta subunit-like N-terminal" evidence="1">
    <location>
        <begin position="12"/>
        <end position="91"/>
    </location>
</feature>
<evidence type="ECO:0000259" key="1">
    <source>
        <dbReference type="Pfam" id="PF21006"/>
    </source>
</evidence>
<dbReference type="InterPro" id="IPR008990">
    <property type="entry name" value="Elect_transpt_acc-like_dom_sf"/>
</dbReference>
<proteinExistence type="predicted"/>
<accession>A0A6J6BTC7</accession>